<reference evidence="1 2" key="1">
    <citation type="submission" date="2022-10" db="EMBL/GenBank/DDBJ databases">
        <title>Comparative genomic study of S. anginosus.</title>
        <authorList>
            <person name="Prasad A."/>
            <person name="Ene A."/>
            <person name="Jablonska S."/>
            <person name="Du J."/>
            <person name="Wolfe A.J."/>
            <person name="Putonti C."/>
        </authorList>
    </citation>
    <scope>NUCLEOTIDE SEQUENCE [LARGE SCALE GENOMIC DNA]</scope>
    <source>
        <strain evidence="1 2">UMB9231</strain>
    </source>
</reference>
<keyword evidence="2" id="KW-1185">Reference proteome</keyword>
<protein>
    <submittedName>
        <fullName evidence="1">EbsA protein</fullName>
    </submittedName>
</protein>
<gene>
    <name evidence="1" type="ORF">OJ597_11975</name>
</gene>
<evidence type="ECO:0000313" key="2">
    <source>
        <dbReference type="Proteomes" id="UP001526076"/>
    </source>
</evidence>
<proteinExistence type="predicted"/>
<accession>A0ABT3ECC6</accession>
<name>A0ABT3ECC6_STRAP</name>
<dbReference type="Proteomes" id="UP001526076">
    <property type="component" value="Unassembled WGS sequence"/>
</dbReference>
<evidence type="ECO:0000313" key="1">
    <source>
        <dbReference type="EMBL" id="MCW1043091.1"/>
    </source>
</evidence>
<dbReference type="EMBL" id="JAPAHU010000142">
    <property type="protein sequence ID" value="MCW1043091.1"/>
    <property type="molecule type" value="Genomic_DNA"/>
</dbReference>
<organism evidence="1 2">
    <name type="scientific">Streptococcus anginosus</name>
    <dbReference type="NCBI Taxonomy" id="1328"/>
    <lineage>
        <taxon>Bacteria</taxon>
        <taxon>Bacillati</taxon>
        <taxon>Bacillota</taxon>
        <taxon>Bacilli</taxon>
        <taxon>Lactobacillales</taxon>
        <taxon>Streptococcaceae</taxon>
        <taxon>Streptococcus</taxon>
        <taxon>Streptococcus anginosus group</taxon>
    </lineage>
</organism>
<comment type="caution">
    <text evidence="1">The sequence shown here is derived from an EMBL/GenBank/DDBJ whole genome shotgun (WGS) entry which is preliminary data.</text>
</comment>
<sequence length="30" mass="3556">FFGEVELIDNFIKLDYFEVYKANEKAPTKS</sequence>
<feature type="non-terminal residue" evidence="1">
    <location>
        <position position="1"/>
    </location>
</feature>